<dbReference type="RefSeq" id="WP_042061456.1">
    <property type="nucleotide sequence ID" value="NZ_BAND01000133.1"/>
</dbReference>
<proteinExistence type="predicted"/>
<accession>A0A023D8C7</accession>
<sequence>MSRFRTGSLVLAVLCTTCLDATRLSWTIWSYKATDREGTPNFWGYVERLAYGSHAPDHFDIFQTHHLVARTPFQD</sequence>
<dbReference type="Proteomes" id="UP000019760">
    <property type="component" value="Unassembled WGS sequence"/>
</dbReference>
<evidence type="ECO:0000313" key="1">
    <source>
        <dbReference type="EMBL" id="GAJ30422.1"/>
    </source>
</evidence>
<name>A0A023D8C7_ACIMT</name>
<protein>
    <submittedName>
        <fullName evidence="1">Uncharacterized protein</fullName>
    </submittedName>
</protein>
<organism evidence="1 2">
    <name type="scientific">Acidomonas methanolica NBRC 104435</name>
    <dbReference type="NCBI Taxonomy" id="1231351"/>
    <lineage>
        <taxon>Bacteria</taxon>
        <taxon>Pseudomonadati</taxon>
        <taxon>Pseudomonadota</taxon>
        <taxon>Alphaproteobacteria</taxon>
        <taxon>Acetobacterales</taxon>
        <taxon>Acetobacteraceae</taxon>
        <taxon>Acidomonas</taxon>
    </lineage>
</organism>
<reference evidence="1 2" key="2">
    <citation type="journal article" date="2014" name="FEMS Microbiol. Lett.">
        <title>Draft genomic DNA sequence of the facultatively methylotrophic bacterium Acidomonas methanolica type strain MB58.</title>
        <authorList>
            <person name="Higashiura N."/>
            <person name="Hadano H."/>
            <person name="Hirakawa H."/>
            <person name="Matsutani M."/>
            <person name="Takabe S."/>
            <person name="Matsushita K."/>
            <person name="Azuma Y."/>
        </authorList>
    </citation>
    <scope>NUCLEOTIDE SEQUENCE [LARGE SCALE GENOMIC DNA]</scope>
    <source>
        <strain evidence="1 2">MB58</strain>
    </source>
</reference>
<reference evidence="2" key="1">
    <citation type="journal article" date="2014" name="FEMS Microbiol. Lett.">
        <title>Draft Genomic DNA Sequence of the Facultatively Methylotrophic Bacterium Acidomonas methanolica type strain MB58.</title>
        <authorList>
            <person name="Higashiura N."/>
            <person name="Hadano H."/>
            <person name="Hirakawa H."/>
            <person name="Matsutani M."/>
            <person name="Takabe S."/>
            <person name="Matsushita K."/>
            <person name="Azuma Y."/>
        </authorList>
    </citation>
    <scope>NUCLEOTIDE SEQUENCE [LARGE SCALE GENOMIC DNA]</scope>
    <source>
        <strain evidence="2">MB58</strain>
    </source>
</reference>
<dbReference type="AlphaFoldDB" id="A0A023D8C7"/>
<gene>
    <name evidence="1" type="ORF">Amme_134_014</name>
</gene>
<dbReference type="EMBL" id="BAND01000133">
    <property type="protein sequence ID" value="GAJ30422.1"/>
    <property type="molecule type" value="Genomic_DNA"/>
</dbReference>
<comment type="caution">
    <text evidence="1">The sequence shown here is derived from an EMBL/GenBank/DDBJ whole genome shotgun (WGS) entry which is preliminary data.</text>
</comment>
<keyword evidence="2" id="KW-1185">Reference proteome</keyword>
<evidence type="ECO:0000313" key="2">
    <source>
        <dbReference type="Proteomes" id="UP000019760"/>
    </source>
</evidence>
<dbReference type="OrthoDB" id="9800955at2"/>